<organism evidence="4 5">
    <name type="scientific">Paenibacillus mendelii</name>
    <dbReference type="NCBI Taxonomy" id="206163"/>
    <lineage>
        <taxon>Bacteria</taxon>
        <taxon>Bacillati</taxon>
        <taxon>Bacillota</taxon>
        <taxon>Bacilli</taxon>
        <taxon>Bacillales</taxon>
        <taxon>Paenibacillaceae</taxon>
        <taxon>Paenibacillus</taxon>
    </lineage>
</organism>
<keyword evidence="1" id="KW-0560">Oxidoreductase</keyword>
<protein>
    <submittedName>
        <fullName evidence="4">Gfo/Idh/MocA family protein</fullName>
    </submittedName>
</protein>
<dbReference type="Gene3D" id="3.40.50.720">
    <property type="entry name" value="NAD(P)-binding Rossmann-like Domain"/>
    <property type="match status" value="1"/>
</dbReference>
<reference evidence="4 5" key="1">
    <citation type="submission" date="2024-09" db="EMBL/GenBank/DDBJ databases">
        <authorList>
            <person name="Sun Q."/>
            <person name="Mori K."/>
        </authorList>
    </citation>
    <scope>NUCLEOTIDE SEQUENCE [LARGE SCALE GENOMIC DNA]</scope>
    <source>
        <strain evidence="4 5">CCM 4839</strain>
    </source>
</reference>
<dbReference type="EMBL" id="JBHLVF010000046">
    <property type="protein sequence ID" value="MFC0395699.1"/>
    <property type="molecule type" value="Genomic_DNA"/>
</dbReference>
<evidence type="ECO:0000256" key="1">
    <source>
        <dbReference type="ARBA" id="ARBA00023002"/>
    </source>
</evidence>
<dbReference type="Gene3D" id="3.30.360.10">
    <property type="entry name" value="Dihydrodipicolinate Reductase, domain 2"/>
    <property type="match status" value="1"/>
</dbReference>
<name>A0ABV6JJM6_9BACL</name>
<dbReference type="Pfam" id="PF22725">
    <property type="entry name" value="GFO_IDH_MocA_C3"/>
    <property type="match status" value="1"/>
</dbReference>
<comment type="caution">
    <text evidence="4">The sequence shown here is derived from an EMBL/GenBank/DDBJ whole genome shotgun (WGS) entry which is preliminary data.</text>
</comment>
<evidence type="ECO:0000313" key="4">
    <source>
        <dbReference type="EMBL" id="MFC0395699.1"/>
    </source>
</evidence>
<dbReference type="InterPro" id="IPR050463">
    <property type="entry name" value="Gfo/Idh/MocA_oxidrdct_glycsds"/>
</dbReference>
<evidence type="ECO:0000259" key="2">
    <source>
        <dbReference type="Pfam" id="PF01408"/>
    </source>
</evidence>
<evidence type="ECO:0000313" key="5">
    <source>
        <dbReference type="Proteomes" id="UP001589818"/>
    </source>
</evidence>
<dbReference type="InterPro" id="IPR000683">
    <property type="entry name" value="Gfo/Idh/MocA-like_OxRdtase_N"/>
</dbReference>
<dbReference type="SUPFAM" id="SSF51735">
    <property type="entry name" value="NAD(P)-binding Rossmann-fold domains"/>
    <property type="match status" value="1"/>
</dbReference>
<keyword evidence="5" id="KW-1185">Reference proteome</keyword>
<dbReference type="RefSeq" id="WP_204822434.1">
    <property type="nucleotide sequence ID" value="NZ_JANHOF010000019.1"/>
</dbReference>
<evidence type="ECO:0000259" key="3">
    <source>
        <dbReference type="Pfam" id="PF22725"/>
    </source>
</evidence>
<gene>
    <name evidence="4" type="ORF">ACFFJ8_30555</name>
</gene>
<dbReference type="SUPFAM" id="SSF55347">
    <property type="entry name" value="Glyceraldehyde-3-phosphate dehydrogenase-like, C-terminal domain"/>
    <property type="match status" value="1"/>
</dbReference>
<dbReference type="Proteomes" id="UP001589818">
    <property type="component" value="Unassembled WGS sequence"/>
</dbReference>
<dbReference type="PANTHER" id="PTHR43818:SF11">
    <property type="entry name" value="BCDNA.GH03377"/>
    <property type="match status" value="1"/>
</dbReference>
<dbReference type="Pfam" id="PF01408">
    <property type="entry name" value="GFO_IDH_MocA"/>
    <property type="match status" value="1"/>
</dbReference>
<dbReference type="PANTHER" id="PTHR43818">
    <property type="entry name" value="BCDNA.GH03377"/>
    <property type="match status" value="1"/>
</dbReference>
<dbReference type="InterPro" id="IPR036291">
    <property type="entry name" value="NAD(P)-bd_dom_sf"/>
</dbReference>
<dbReference type="InterPro" id="IPR055170">
    <property type="entry name" value="GFO_IDH_MocA-like_dom"/>
</dbReference>
<feature type="domain" description="GFO/IDH/MocA-like oxidoreductase" evidence="3">
    <location>
        <begin position="132"/>
        <end position="277"/>
    </location>
</feature>
<sequence length="385" mass="42882">METIKVGIIGTGFSAGFHTESLRRLPDVEVVAVAGSSLEKAEQMAKQYGIPRYYGDHHELIGQPDIEVIHNCTPNNLHYDINVTAMLAGKHLLSEKPLGMDSKQSAKLAELAEKCDVVSGVCFNYRHFPMVMQARGMVQSGKYGAPHLVMGSYLQDWLLYETDYSWRLDPELNGDSRAIADIGSHWCDTVQFVLGQRIIRVFADLHTVHPVRQKPLEHGATFGGDAGEEGSEEVEVSTEDCGSVLVHFEGGSRGVFTVSQVSAGRKNKLQFEISTRETTLYWDQENPNKLWEGHRNQANNELLRDPSLLSSKAAALAHFPGGHEEGWPDGMKNLLIDFYSEVKRRKGLKIPGKPQFANLNDGHRIMKVIDAVLESNAKQCWIDII</sequence>
<accession>A0ABV6JJM6</accession>
<proteinExistence type="predicted"/>
<feature type="domain" description="Gfo/Idh/MocA-like oxidoreductase N-terminal" evidence="2">
    <location>
        <begin position="4"/>
        <end position="120"/>
    </location>
</feature>